<keyword evidence="2" id="KW-1185">Reference proteome</keyword>
<dbReference type="Pfam" id="PF13847">
    <property type="entry name" value="Methyltransf_31"/>
    <property type="match status" value="1"/>
</dbReference>
<sequence length="271" mass="30993">MKLTRKEVGELGLYDFQSYIGAMNQPTFGGRHGTLNLIKNLGIPEKSLQKKISILEIACSTGYNTCEIAQKYNCDIIGIDISEISIVLARERKKKLHLDNCEFKIADAMNLPFDDNTFDIVFAEAIIALLPEKGKILHEIMRVTKPGGCVGTLEAFIRSGTSEEILMEINNVMTTVMGFPIAIKNLDAWKELFAETKLKNIQIQDYYDSVFDRSYKFWETLSFSMKLIYYLITNKKIRQKIMPTMKLARKMINKNSPIIRNLGYFIFTGEK</sequence>
<accession>A0A5B9D5M4</accession>
<protein>
    <submittedName>
        <fullName evidence="1">Class I SAM-dependent methyltransferase</fullName>
        <ecNumber evidence="1">2.1.-.-</ecNumber>
    </submittedName>
</protein>
<gene>
    <name evidence="1" type="ORF">DSAG12_00107</name>
</gene>
<keyword evidence="1" id="KW-0489">Methyltransferase</keyword>
<dbReference type="EMBL" id="CP042905">
    <property type="protein sequence ID" value="QEE14296.2"/>
    <property type="molecule type" value="Genomic_DNA"/>
</dbReference>
<dbReference type="KEGG" id="psyt:DSAG12_00107"/>
<reference evidence="1 2" key="1">
    <citation type="journal article" date="2020" name="Nature">
        <title>Isolation of an archaeon at the prokaryote-eukaryote interface.</title>
        <authorList>
            <person name="Imachi H."/>
            <person name="Nobu M.K."/>
            <person name="Nakahara N."/>
            <person name="Morono Y."/>
            <person name="Ogawara M."/>
            <person name="Takaki Y."/>
            <person name="Takano Y."/>
            <person name="Uematsu K."/>
            <person name="Ikuta T."/>
            <person name="Ito M."/>
            <person name="Matsui Y."/>
            <person name="Miyazaki M."/>
            <person name="Murata K."/>
            <person name="Saito Y."/>
            <person name="Sakai S."/>
            <person name="Song C."/>
            <person name="Tasumi E."/>
            <person name="Yamanaka Y."/>
            <person name="Yamaguchi T."/>
            <person name="Kamagata Y."/>
            <person name="Tamaki H."/>
            <person name="Takai K."/>
        </authorList>
    </citation>
    <scope>NUCLEOTIDE SEQUENCE [LARGE SCALE GENOMIC DNA]</scope>
    <source>
        <strain evidence="1 2">MK-D1</strain>
    </source>
</reference>
<evidence type="ECO:0000313" key="1">
    <source>
        <dbReference type="EMBL" id="QEE14296.2"/>
    </source>
</evidence>
<keyword evidence="1" id="KW-0808">Transferase</keyword>
<dbReference type="InterPro" id="IPR050447">
    <property type="entry name" value="Erg6_SMT_methyltransf"/>
</dbReference>
<dbReference type="InterPro" id="IPR025714">
    <property type="entry name" value="Methyltranfer_dom"/>
</dbReference>
<dbReference type="SUPFAM" id="SSF53335">
    <property type="entry name" value="S-adenosyl-L-methionine-dependent methyltransferases"/>
    <property type="match status" value="1"/>
</dbReference>
<dbReference type="PANTHER" id="PTHR44068:SF11">
    <property type="entry name" value="GERANYL DIPHOSPHATE 2-C-METHYLTRANSFERASE"/>
    <property type="match status" value="1"/>
</dbReference>
<proteinExistence type="predicted"/>
<dbReference type="CDD" id="cd02440">
    <property type="entry name" value="AdoMet_MTases"/>
    <property type="match status" value="1"/>
</dbReference>
<organism evidence="1 2">
    <name type="scientific">Promethearchaeum syntrophicum</name>
    <dbReference type="NCBI Taxonomy" id="2594042"/>
    <lineage>
        <taxon>Archaea</taxon>
        <taxon>Promethearchaeati</taxon>
        <taxon>Promethearchaeota</taxon>
        <taxon>Promethearchaeia</taxon>
        <taxon>Promethearchaeales</taxon>
        <taxon>Promethearchaeaceae</taxon>
        <taxon>Promethearchaeum</taxon>
    </lineage>
</organism>
<dbReference type="EC" id="2.1.-.-" evidence="1"/>
<dbReference type="InterPro" id="IPR029063">
    <property type="entry name" value="SAM-dependent_MTases_sf"/>
</dbReference>
<reference evidence="1 2" key="2">
    <citation type="journal article" date="2024" name="Int. J. Syst. Evol. Microbiol.">
        <title>Promethearchaeum syntrophicum gen. nov., sp. nov., an anaerobic, obligately syntrophic archaeon, the first isolate of the lineage 'Asgard' archaea, and proposal of the new archaeal phylum Promethearchaeota phyl. nov. and kingdom Promethearchaeati regn. nov.</title>
        <authorList>
            <person name="Imachi H."/>
            <person name="Nobu M.K."/>
            <person name="Kato S."/>
            <person name="Takaki Y."/>
            <person name="Miyazaki M."/>
            <person name="Miyata M."/>
            <person name="Ogawara M."/>
            <person name="Saito Y."/>
            <person name="Sakai S."/>
            <person name="Tahara Y.O."/>
            <person name="Takano Y."/>
            <person name="Tasumi E."/>
            <person name="Uematsu K."/>
            <person name="Yoshimura T."/>
            <person name="Itoh T."/>
            <person name="Ohkuma M."/>
            <person name="Takai K."/>
        </authorList>
    </citation>
    <scope>NUCLEOTIDE SEQUENCE [LARGE SCALE GENOMIC DNA]</scope>
    <source>
        <strain evidence="1 2">MK-D1</strain>
    </source>
</reference>
<dbReference type="PANTHER" id="PTHR44068">
    <property type="entry name" value="ZGC:194242"/>
    <property type="match status" value="1"/>
</dbReference>
<dbReference type="AlphaFoldDB" id="A0A5B9D5M4"/>
<dbReference type="Proteomes" id="UP000321408">
    <property type="component" value="Chromosome"/>
</dbReference>
<evidence type="ECO:0000313" key="2">
    <source>
        <dbReference type="Proteomes" id="UP000321408"/>
    </source>
</evidence>
<dbReference type="Gene3D" id="3.40.50.150">
    <property type="entry name" value="Vaccinia Virus protein VP39"/>
    <property type="match status" value="1"/>
</dbReference>
<name>A0A5B9D5M4_9ARCH</name>